<dbReference type="GO" id="GO:0000981">
    <property type="term" value="F:DNA-binding transcription factor activity, RNA polymerase II-specific"/>
    <property type="evidence" value="ECO:0007669"/>
    <property type="project" value="InterPro"/>
</dbReference>
<proteinExistence type="predicted"/>
<feature type="domain" description="Zn(2)-C6 fungal-type" evidence="7">
    <location>
        <begin position="48"/>
        <end position="81"/>
    </location>
</feature>
<evidence type="ECO:0000259" key="7">
    <source>
        <dbReference type="PROSITE" id="PS50048"/>
    </source>
</evidence>
<dbReference type="GO" id="GO:0003677">
    <property type="term" value="F:DNA binding"/>
    <property type="evidence" value="ECO:0007669"/>
    <property type="project" value="UniProtKB-KW"/>
</dbReference>
<dbReference type="SUPFAM" id="SSF57701">
    <property type="entry name" value="Zn2/Cys6 DNA-binding domain"/>
    <property type="match status" value="1"/>
</dbReference>
<reference evidence="8 9" key="1">
    <citation type="submission" date="2024-01" db="EMBL/GenBank/DDBJ databases">
        <title>Comparative genomics of Cryptococcus and Kwoniella reveals pathogenesis evolution and contrasting modes of karyotype evolution via chromosome fusion or intercentromeric recombination.</title>
        <authorList>
            <person name="Coelho M.A."/>
            <person name="David-Palma M."/>
            <person name="Shea T."/>
            <person name="Bowers K."/>
            <person name="McGinley-Smith S."/>
            <person name="Mohammad A.W."/>
            <person name="Gnirke A."/>
            <person name="Yurkov A.M."/>
            <person name="Nowrousian M."/>
            <person name="Sun S."/>
            <person name="Cuomo C.A."/>
            <person name="Heitman J."/>
        </authorList>
    </citation>
    <scope>NUCLEOTIDE SEQUENCE [LARGE SCALE GENOMIC DNA]</scope>
    <source>
        <strain evidence="8 9">CBS 6074</strain>
    </source>
</reference>
<evidence type="ECO:0000256" key="3">
    <source>
        <dbReference type="ARBA" id="ARBA00023125"/>
    </source>
</evidence>
<keyword evidence="2" id="KW-0805">Transcription regulation</keyword>
<protein>
    <recommendedName>
        <fullName evidence="7">Zn(2)-C6 fungal-type domain-containing protein</fullName>
    </recommendedName>
</protein>
<dbReference type="PROSITE" id="PS50048">
    <property type="entry name" value="ZN2_CY6_FUNGAL_2"/>
    <property type="match status" value="1"/>
</dbReference>
<dbReference type="PANTHER" id="PTHR31668">
    <property type="entry name" value="GLUCOSE TRANSPORT TRANSCRIPTION REGULATOR RGT1-RELATED-RELATED"/>
    <property type="match status" value="1"/>
</dbReference>
<gene>
    <name evidence="8" type="ORF">L201_008106</name>
</gene>
<dbReference type="RefSeq" id="XP_066079901.1">
    <property type="nucleotide sequence ID" value="XM_066223804.1"/>
</dbReference>
<dbReference type="GO" id="GO:0008270">
    <property type="term" value="F:zinc ion binding"/>
    <property type="evidence" value="ECO:0007669"/>
    <property type="project" value="InterPro"/>
</dbReference>
<evidence type="ECO:0000256" key="2">
    <source>
        <dbReference type="ARBA" id="ARBA00023015"/>
    </source>
</evidence>
<evidence type="ECO:0000256" key="5">
    <source>
        <dbReference type="ARBA" id="ARBA00023242"/>
    </source>
</evidence>
<evidence type="ECO:0000313" key="9">
    <source>
        <dbReference type="Proteomes" id="UP001355207"/>
    </source>
</evidence>
<dbReference type="AlphaFoldDB" id="A0AAX4K7P9"/>
<dbReference type="CDD" id="cd00067">
    <property type="entry name" value="GAL4"/>
    <property type="match status" value="1"/>
</dbReference>
<name>A0AAX4K7P9_9TREE</name>
<sequence length="768" mass="84738">MEYPESGPSRIPSTPQSDQNNNNNNIVTSPDKGKRKADGQQRAKNLQACDRCRTKKTKCEPLAERRDLCQACNTASLICTFDLPLTASRTKRIRNGFYQSHGAVWSVDNTRSSRGVEASDTDDRMYPDRYGSEYRESTPVITPRARSVLGLTPLRTTSSRREGPTAISYILHSTPTLPVTYLLEYDELSNLSMIISPPESGDGYILVTSPIQAPPSVDPPSHVVEALRSPSWTEVVNRLMETFLVYISPLIPIVTREEMPEVTQTLCHAMAAVAAARRNCPKEIFDCLNYIVTQEMYEQDTLSDVSKQSVQTLLVTCLVDELALQSGSAAPESVSRTRLAGAIRLAQDLSMDRSEGAGLEAEADQRIWRCAVILDQWNAARTGSRPIISPTFLLNDLPDAAQSENSFFHHLFSLTLILTRVLALLYGPSGINKTKNHEIQDVKLRLLRWKEELPSVLRFHGSWSSLPSGILHLLHTTATFLLYRPFMRWSFICPSHIDLSLDIPVWSDLNPATRQSLEWATNQDELADLLFFGPYALGLMSIIQYHSYARRREWDGVVILEKFRETASRWIEGWGEGRMPLQTSQLQVISLLYACVQKASQEGRTSYDLTSSRIGLNPTPGVLNRLPETVIHGVTFLRDPTHPRGGVLIATQKAAQEIKDLPPDTVIIGGPPPQSATSTLDPNTITGTSTSNILGSAGSTENVNPNIASTSYDVLGSIQAGINVDANTTTGGTESIDGRVSMSTPDWEAIVSNLIHPLGDGPQGLNEN</sequence>
<keyword evidence="3" id="KW-0238">DNA-binding</keyword>
<feature type="region of interest" description="Disordered" evidence="6">
    <location>
        <begin position="1"/>
        <end position="43"/>
    </location>
</feature>
<dbReference type="InterPro" id="IPR001138">
    <property type="entry name" value="Zn2Cys6_DnaBD"/>
</dbReference>
<dbReference type="EMBL" id="CP144108">
    <property type="protein sequence ID" value="WWC93139.1"/>
    <property type="molecule type" value="Genomic_DNA"/>
</dbReference>
<dbReference type="Pfam" id="PF00172">
    <property type="entry name" value="Zn_clus"/>
    <property type="match status" value="1"/>
</dbReference>
<dbReference type="InterPro" id="IPR050797">
    <property type="entry name" value="Carb_Metab_Trans_Reg"/>
</dbReference>
<dbReference type="CDD" id="cd12148">
    <property type="entry name" value="fungal_TF_MHR"/>
    <property type="match status" value="1"/>
</dbReference>
<keyword evidence="9" id="KW-1185">Reference proteome</keyword>
<keyword evidence="4" id="KW-0804">Transcription</keyword>
<feature type="region of interest" description="Disordered" evidence="6">
    <location>
        <begin position="662"/>
        <end position="682"/>
    </location>
</feature>
<dbReference type="Proteomes" id="UP001355207">
    <property type="component" value="Chromosome 11"/>
</dbReference>
<evidence type="ECO:0000313" key="8">
    <source>
        <dbReference type="EMBL" id="WWC93139.1"/>
    </source>
</evidence>
<evidence type="ECO:0000256" key="1">
    <source>
        <dbReference type="ARBA" id="ARBA00022723"/>
    </source>
</evidence>
<evidence type="ECO:0000256" key="6">
    <source>
        <dbReference type="SAM" id="MobiDB-lite"/>
    </source>
</evidence>
<dbReference type="PANTHER" id="PTHR31668:SF26">
    <property type="entry name" value="GLUCOSE TRANSPORT TRANSCRIPTION REGULATOR RGT1-RELATED"/>
    <property type="match status" value="1"/>
</dbReference>
<dbReference type="Gene3D" id="4.10.240.10">
    <property type="entry name" value="Zn(2)-C6 fungal-type DNA-binding domain"/>
    <property type="match status" value="1"/>
</dbReference>
<keyword evidence="5" id="KW-0539">Nucleus</keyword>
<keyword evidence="1" id="KW-0479">Metal-binding</keyword>
<dbReference type="GeneID" id="91098774"/>
<accession>A0AAX4K7P9</accession>
<organism evidence="8 9">
    <name type="scientific">Kwoniella dendrophila CBS 6074</name>
    <dbReference type="NCBI Taxonomy" id="1295534"/>
    <lineage>
        <taxon>Eukaryota</taxon>
        <taxon>Fungi</taxon>
        <taxon>Dikarya</taxon>
        <taxon>Basidiomycota</taxon>
        <taxon>Agaricomycotina</taxon>
        <taxon>Tremellomycetes</taxon>
        <taxon>Tremellales</taxon>
        <taxon>Cryptococcaceae</taxon>
        <taxon>Kwoniella</taxon>
    </lineage>
</organism>
<dbReference type="SMART" id="SM00066">
    <property type="entry name" value="GAL4"/>
    <property type="match status" value="1"/>
</dbReference>
<evidence type="ECO:0000256" key="4">
    <source>
        <dbReference type="ARBA" id="ARBA00023163"/>
    </source>
</evidence>
<dbReference type="InterPro" id="IPR036864">
    <property type="entry name" value="Zn2-C6_fun-type_DNA-bd_sf"/>
</dbReference>
<dbReference type="PROSITE" id="PS00463">
    <property type="entry name" value="ZN2_CY6_FUNGAL_1"/>
    <property type="match status" value="1"/>
</dbReference>